<evidence type="ECO:0000313" key="2">
    <source>
        <dbReference type="EMBL" id="RIW37318.1"/>
    </source>
</evidence>
<feature type="region of interest" description="Disordered" evidence="1">
    <location>
        <begin position="1"/>
        <end position="89"/>
    </location>
</feature>
<comment type="caution">
    <text evidence="2">The sequence shown here is derived from an EMBL/GenBank/DDBJ whole genome shotgun (WGS) entry which is preliminary data.</text>
</comment>
<feature type="region of interest" description="Disordered" evidence="1">
    <location>
        <begin position="138"/>
        <end position="169"/>
    </location>
</feature>
<accession>A0A3A1R3M7</accession>
<dbReference type="OrthoDB" id="2939455at2"/>
<evidence type="ECO:0000256" key="1">
    <source>
        <dbReference type="SAM" id="MobiDB-lite"/>
    </source>
</evidence>
<proteinExistence type="predicted"/>
<organism evidence="2 3">
    <name type="scientific">Bacillus salacetis</name>
    <dbReference type="NCBI Taxonomy" id="2315464"/>
    <lineage>
        <taxon>Bacteria</taxon>
        <taxon>Bacillati</taxon>
        <taxon>Bacillota</taxon>
        <taxon>Bacilli</taxon>
        <taxon>Bacillales</taxon>
        <taxon>Bacillaceae</taxon>
        <taxon>Bacillus</taxon>
    </lineage>
</organism>
<dbReference type="RefSeq" id="WP_119545737.1">
    <property type="nucleotide sequence ID" value="NZ_QXIR01000004.1"/>
</dbReference>
<dbReference type="AlphaFoldDB" id="A0A3A1R3M7"/>
<sequence>MAARENRFQRLSHRRSRREDPSIGPLRNRRSGKDSYPSSFFSQPGEESEKYEEDQQVLTKKTGGPLILPPPPITSNERKKKREPEPVEILEEFLPKKKKDEIIPLPEDDDELIYEKRGALMEQHGAEDLQKDIEEETQDFHHEESEDQTLIEESEPSVEEEEEAVYPENIEPSPKYICANLPVLLMKDEFTLDVFDSFTLLIPLTAITKIEWSVHDFKGCIPLPSNKIFLELVLCADIEFNSQQSGSLQSVKIYVPLQKTVSVNWLSEPELPFTRSGEYDFSTDNGISVSTHRVWEEKLVSPATVKLQSYEMLSHDKLAYSKREKAELGVLGTIKIALEAVQEQTVLIQV</sequence>
<name>A0A3A1R3M7_9BACI</name>
<dbReference type="Proteomes" id="UP000265801">
    <property type="component" value="Unassembled WGS sequence"/>
</dbReference>
<evidence type="ECO:0000313" key="3">
    <source>
        <dbReference type="Proteomes" id="UP000265801"/>
    </source>
</evidence>
<reference evidence="2 3" key="1">
    <citation type="submission" date="2018-09" db="EMBL/GenBank/DDBJ databases">
        <title>Bacillus saliacetes sp. nov., isolated from Thai shrimp paste (Ka-pi).</title>
        <authorList>
            <person name="Daroonpunt R."/>
            <person name="Tanasupawat S."/>
            <person name="Yiamsombut S."/>
        </authorList>
    </citation>
    <scope>NUCLEOTIDE SEQUENCE [LARGE SCALE GENOMIC DNA]</scope>
    <source>
        <strain evidence="2 3">SKP7-4</strain>
    </source>
</reference>
<dbReference type="EMBL" id="QXIR01000004">
    <property type="protein sequence ID" value="RIW37318.1"/>
    <property type="molecule type" value="Genomic_DNA"/>
</dbReference>
<protein>
    <submittedName>
        <fullName evidence="2">Uncharacterized protein</fullName>
    </submittedName>
</protein>
<keyword evidence="3" id="KW-1185">Reference proteome</keyword>
<gene>
    <name evidence="2" type="ORF">D3H55_04580</name>
</gene>
<feature type="compositionally biased region" description="Acidic residues" evidence="1">
    <location>
        <begin position="145"/>
        <end position="165"/>
    </location>
</feature>